<protein>
    <submittedName>
        <fullName evidence="2">Uncharacterized protein</fullName>
    </submittedName>
</protein>
<gene>
    <name evidence="2" type="ORF">AMECASPLE_032300</name>
</gene>
<dbReference type="Proteomes" id="UP001469553">
    <property type="component" value="Unassembled WGS sequence"/>
</dbReference>
<keyword evidence="3" id="KW-1185">Reference proteome</keyword>
<reference evidence="2 3" key="1">
    <citation type="submission" date="2021-06" db="EMBL/GenBank/DDBJ databases">
        <authorList>
            <person name="Palmer J.M."/>
        </authorList>
    </citation>
    <scope>NUCLEOTIDE SEQUENCE [LARGE SCALE GENOMIC DNA]</scope>
    <source>
        <strain evidence="2 3">AS_MEX2019</strain>
        <tissue evidence="2">Muscle</tissue>
    </source>
</reference>
<sequence>MLSMGDCFKFKWVMGKMVPICSSLWAGVGAHPGQVASPSQGNTQTTKHTPKGNLDRPVNLTGMSLDCGRKLGYPESTHASKGRNSMQKEPRPGVKPRTFLLQGNSAANCATVHTKSYS</sequence>
<proteinExistence type="predicted"/>
<feature type="compositionally biased region" description="Polar residues" evidence="1">
    <location>
        <begin position="36"/>
        <end position="47"/>
    </location>
</feature>
<dbReference type="EMBL" id="JAHRIP010088801">
    <property type="protein sequence ID" value="MEQ2316415.1"/>
    <property type="molecule type" value="Genomic_DNA"/>
</dbReference>
<organism evidence="2 3">
    <name type="scientific">Ameca splendens</name>
    <dbReference type="NCBI Taxonomy" id="208324"/>
    <lineage>
        <taxon>Eukaryota</taxon>
        <taxon>Metazoa</taxon>
        <taxon>Chordata</taxon>
        <taxon>Craniata</taxon>
        <taxon>Vertebrata</taxon>
        <taxon>Euteleostomi</taxon>
        <taxon>Actinopterygii</taxon>
        <taxon>Neopterygii</taxon>
        <taxon>Teleostei</taxon>
        <taxon>Neoteleostei</taxon>
        <taxon>Acanthomorphata</taxon>
        <taxon>Ovalentaria</taxon>
        <taxon>Atherinomorphae</taxon>
        <taxon>Cyprinodontiformes</taxon>
        <taxon>Goodeidae</taxon>
        <taxon>Ameca</taxon>
    </lineage>
</organism>
<accession>A0ABV1AF13</accession>
<feature type="region of interest" description="Disordered" evidence="1">
    <location>
        <begin position="32"/>
        <end position="98"/>
    </location>
</feature>
<evidence type="ECO:0000313" key="2">
    <source>
        <dbReference type="EMBL" id="MEQ2316415.1"/>
    </source>
</evidence>
<evidence type="ECO:0000256" key="1">
    <source>
        <dbReference type="SAM" id="MobiDB-lite"/>
    </source>
</evidence>
<name>A0ABV1AF13_9TELE</name>
<comment type="caution">
    <text evidence="2">The sequence shown here is derived from an EMBL/GenBank/DDBJ whole genome shotgun (WGS) entry which is preliminary data.</text>
</comment>
<evidence type="ECO:0000313" key="3">
    <source>
        <dbReference type="Proteomes" id="UP001469553"/>
    </source>
</evidence>